<sequence>MAATLSARVVLLHVLSLIGIPIFLAPRVFAAPAPQATSSANVSVPTANPPIANACAQISPATASFLVQSPSATPSISAALAYACLQSVPNKPEPAARLITSLKAFVQWQSTLAWLKDPPASYMLPAVDILGGLDSISATAVAGQFASEYEIQLSIVELISSAHDGHFAYRPDVFKAFIFRNNLVADLVSVSRDGLEVPKLYHYSDLAANSTNPNNTLPPAITKINGQDAATFLEHLNLKHSNYQDPDSQWNSQFAAYASPDALPIIAASLFFQGPSITLTYDDRTEKTEDSVAAIRPTVDFSGVNTGEDFYAKFCDPVLAAVDVTANATGNATATPSPTSTSTSTTLATAAAAPTIDGYPFPIVRDVTSNITAGYFLNGTAYDDVAVLSVSAFSPSDDIDADIFLNDFQKTVETFLAACKTYGKQKLVIDLTANGGGYVVAGYDLFAQLFPDIDQFQAHNLRLTSSLEDLARIADAIPDSTATNTTSTRQEALSTLQNSVIVSNLIPGSVFSPTGTNLTTVDSILAPVTLENDRFTAYQSTPLNSTSAGFNLTGTGSRSNPPPAVFPPQNIVLLTDGTCGSTCTLFAYLMITQLNISTAVVGGRPAAGIMQSIAGVEGAQVFPLTAIRQAASAALLLLAPPEMNVVVGSDLALIAEGYALARAATLENPGAVNGKNAFARSDAEVPLQFLYQPGNCRFFYTGEMVRGPARVWERAVDATWGDPGRWCVEGSRVGVDMVGGLPDDPVFRQAGGRSGAAGRVVVGDGVGLGVAVVAVVLALVGLL</sequence>
<evidence type="ECO:0000259" key="3">
    <source>
        <dbReference type="Pfam" id="PF03572"/>
    </source>
</evidence>
<dbReference type="PANTHER" id="PTHR37049">
    <property type="entry name" value="PEPTIDASE S41 FAMILY PROTEIN"/>
    <property type="match status" value="1"/>
</dbReference>
<dbReference type="InterPro" id="IPR005151">
    <property type="entry name" value="Tail-specific_protease"/>
</dbReference>
<evidence type="ECO:0000259" key="4">
    <source>
        <dbReference type="Pfam" id="PF23658"/>
    </source>
</evidence>
<accession>A0A1J7JFF3</accession>
<name>A0A1J7JFF3_9PEZI</name>
<dbReference type="Proteomes" id="UP000182658">
    <property type="component" value="Unassembled WGS sequence"/>
</dbReference>
<dbReference type="InterPro" id="IPR052766">
    <property type="entry name" value="S41A_metabolite_peptidase"/>
</dbReference>
<dbReference type="Gene3D" id="3.90.226.10">
    <property type="entry name" value="2-enoyl-CoA Hydratase, Chain A, domain 1"/>
    <property type="match status" value="1"/>
</dbReference>
<keyword evidence="1" id="KW-1133">Transmembrane helix</keyword>
<keyword evidence="6" id="KW-1185">Reference proteome</keyword>
<reference evidence="5 6" key="1">
    <citation type="submission" date="2016-10" db="EMBL/GenBank/DDBJ databases">
        <title>Draft genome sequence of Coniochaeta ligniaria NRRL30616, a lignocellulolytic fungus for bioabatement of inhibitors in plant biomass hydrolysates.</title>
        <authorList>
            <consortium name="DOE Joint Genome Institute"/>
            <person name="Jimenez D.J."/>
            <person name="Hector R.E."/>
            <person name="Riley R."/>
            <person name="Sun H."/>
            <person name="Grigoriev I.V."/>
            <person name="Van Elsas J.D."/>
            <person name="Nichols N.N."/>
        </authorList>
    </citation>
    <scope>NUCLEOTIDE SEQUENCE [LARGE SCALE GENOMIC DNA]</scope>
    <source>
        <strain evidence="5 6">NRRL 30616</strain>
    </source>
</reference>
<dbReference type="STRING" id="1408157.A0A1J7JFF3"/>
<evidence type="ECO:0000313" key="6">
    <source>
        <dbReference type="Proteomes" id="UP000182658"/>
    </source>
</evidence>
<dbReference type="SUPFAM" id="SSF52096">
    <property type="entry name" value="ClpP/crotonase"/>
    <property type="match status" value="1"/>
</dbReference>
<dbReference type="PANTHER" id="PTHR37049:SF4">
    <property type="entry name" value="RHODANESE DOMAIN-CONTAINING PROTEIN"/>
    <property type="match status" value="1"/>
</dbReference>
<organism evidence="5 6">
    <name type="scientific">Coniochaeta ligniaria NRRL 30616</name>
    <dbReference type="NCBI Taxonomy" id="1408157"/>
    <lineage>
        <taxon>Eukaryota</taxon>
        <taxon>Fungi</taxon>
        <taxon>Dikarya</taxon>
        <taxon>Ascomycota</taxon>
        <taxon>Pezizomycotina</taxon>
        <taxon>Sordariomycetes</taxon>
        <taxon>Sordariomycetidae</taxon>
        <taxon>Coniochaetales</taxon>
        <taxon>Coniochaetaceae</taxon>
        <taxon>Coniochaeta</taxon>
    </lineage>
</organism>
<proteinExistence type="predicted"/>
<feature type="transmembrane region" description="Helical" evidence="1">
    <location>
        <begin position="760"/>
        <end position="782"/>
    </location>
</feature>
<dbReference type="OrthoDB" id="3534988at2759"/>
<keyword evidence="1" id="KW-0472">Membrane</keyword>
<dbReference type="Pfam" id="PF03572">
    <property type="entry name" value="Peptidase_S41"/>
    <property type="match status" value="1"/>
</dbReference>
<dbReference type="GO" id="GO:0008236">
    <property type="term" value="F:serine-type peptidase activity"/>
    <property type="evidence" value="ECO:0007669"/>
    <property type="project" value="InterPro"/>
</dbReference>
<keyword evidence="1" id="KW-0812">Transmembrane</keyword>
<keyword evidence="2" id="KW-0732">Signal</keyword>
<dbReference type="EMBL" id="KV875100">
    <property type="protein sequence ID" value="OIW26330.1"/>
    <property type="molecule type" value="Genomic_DNA"/>
</dbReference>
<gene>
    <name evidence="5" type="ORF">CONLIGDRAFT_683319</name>
</gene>
<evidence type="ECO:0000256" key="1">
    <source>
        <dbReference type="SAM" id="Phobius"/>
    </source>
</evidence>
<evidence type="ECO:0000313" key="5">
    <source>
        <dbReference type="EMBL" id="OIW26330.1"/>
    </source>
</evidence>
<dbReference type="InterPro" id="IPR029045">
    <property type="entry name" value="ClpP/crotonase-like_dom_sf"/>
</dbReference>
<dbReference type="GO" id="GO:0006508">
    <property type="term" value="P:proteolysis"/>
    <property type="evidence" value="ECO:0007669"/>
    <property type="project" value="InterPro"/>
</dbReference>
<dbReference type="InParanoid" id="A0A1J7JFF3"/>
<protein>
    <recommendedName>
        <fullName evidence="7">Tail specific protease domain-containing protein</fullName>
    </recommendedName>
</protein>
<evidence type="ECO:0000256" key="2">
    <source>
        <dbReference type="SAM" id="SignalP"/>
    </source>
</evidence>
<feature type="signal peptide" evidence="2">
    <location>
        <begin position="1"/>
        <end position="30"/>
    </location>
</feature>
<dbReference type="Pfam" id="PF23658">
    <property type="entry name" value="PDZ_CPAF_rel"/>
    <property type="match status" value="1"/>
</dbReference>
<dbReference type="InterPro" id="IPR056186">
    <property type="entry name" value="PDZ_CPAF-rel"/>
</dbReference>
<evidence type="ECO:0008006" key="7">
    <source>
        <dbReference type="Google" id="ProtNLM"/>
    </source>
</evidence>
<feature type="chain" id="PRO_5013335228" description="Tail specific protease domain-containing protein" evidence="2">
    <location>
        <begin position="31"/>
        <end position="783"/>
    </location>
</feature>
<feature type="domain" description="CPAF-like PDZ" evidence="4">
    <location>
        <begin position="181"/>
        <end position="298"/>
    </location>
</feature>
<feature type="domain" description="Tail specific protease" evidence="3">
    <location>
        <begin position="386"/>
        <end position="604"/>
    </location>
</feature>
<dbReference type="AlphaFoldDB" id="A0A1J7JFF3"/>